<evidence type="ECO:0008006" key="3">
    <source>
        <dbReference type="Google" id="ProtNLM"/>
    </source>
</evidence>
<dbReference type="Proteomes" id="UP000094527">
    <property type="component" value="Unassembled WGS sequence"/>
</dbReference>
<accession>A0A1D2N8C6</accession>
<keyword evidence="2" id="KW-1185">Reference proteome</keyword>
<gene>
    <name evidence="1" type="ORF">Ocin01_05205</name>
</gene>
<reference evidence="1 2" key="1">
    <citation type="journal article" date="2016" name="Genome Biol. Evol.">
        <title>Gene Family Evolution Reflects Adaptation to Soil Environmental Stressors in the Genome of the Collembolan Orchesella cincta.</title>
        <authorList>
            <person name="Faddeeva-Vakhrusheva A."/>
            <person name="Derks M.F."/>
            <person name="Anvar S.Y."/>
            <person name="Agamennone V."/>
            <person name="Suring W."/>
            <person name="Smit S."/>
            <person name="van Straalen N.M."/>
            <person name="Roelofs D."/>
        </authorList>
    </citation>
    <scope>NUCLEOTIDE SEQUENCE [LARGE SCALE GENOMIC DNA]</scope>
    <source>
        <tissue evidence="1">Mixed pool</tissue>
    </source>
</reference>
<name>A0A1D2N8C6_ORCCI</name>
<organism evidence="1 2">
    <name type="scientific">Orchesella cincta</name>
    <name type="common">Springtail</name>
    <name type="synonym">Podura cincta</name>
    <dbReference type="NCBI Taxonomy" id="48709"/>
    <lineage>
        <taxon>Eukaryota</taxon>
        <taxon>Metazoa</taxon>
        <taxon>Ecdysozoa</taxon>
        <taxon>Arthropoda</taxon>
        <taxon>Hexapoda</taxon>
        <taxon>Collembola</taxon>
        <taxon>Entomobryomorpha</taxon>
        <taxon>Entomobryoidea</taxon>
        <taxon>Orchesellidae</taxon>
        <taxon>Orchesellinae</taxon>
        <taxon>Orchesella</taxon>
    </lineage>
</organism>
<dbReference type="AlphaFoldDB" id="A0A1D2N8C6"/>
<proteinExistence type="predicted"/>
<evidence type="ECO:0000313" key="1">
    <source>
        <dbReference type="EMBL" id="ODN01487.1"/>
    </source>
</evidence>
<comment type="caution">
    <text evidence="1">The sequence shown here is derived from an EMBL/GenBank/DDBJ whole genome shotgun (WGS) entry which is preliminary data.</text>
</comment>
<dbReference type="OMA" id="IEHHTGD"/>
<sequence length="364" mass="41355">MEPLNISNLLTLSISTDGIPICKSTGLGMWPILMKVDQVRAAGPYLCALFSGETKPSSISEFMKPFLDELTNLESVGIEFGGVHYSVRVSSVIADAPARSFLKAIKGHTGYHSCERCIDDGEWCSNRVVLSTTSASKRTDGAFRNMIDFDHHTNVSPLNVLRIDMVSQFVLDYMHLVCLGVTKKLLLSWLAGPLGVRLPSRSVKKISEYLFNCKKFFPNDFSRKPRSLKDVHRFKATEFRQFLLYTGVTALHGILDEERYKHFLLFHCGLKILLTDKASVKEWNYLARLLLEKFVGLIPKLYGNQFLVYNVHNLLHLADDGTNFGNLENVSAFPFENFMQILKRMIRGQRLQLEQVVKRVKEQV</sequence>
<dbReference type="OrthoDB" id="10053513at2759"/>
<dbReference type="PANTHER" id="PTHR33053">
    <property type="entry name" value="PROTEIN, PUTATIVE-RELATED"/>
    <property type="match status" value="1"/>
</dbReference>
<evidence type="ECO:0000313" key="2">
    <source>
        <dbReference type="Proteomes" id="UP000094527"/>
    </source>
</evidence>
<dbReference type="EMBL" id="LJIJ01000149">
    <property type="protein sequence ID" value="ODN01487.1"/>
    <property type="molecule type" value="Genomic_DNA"/>
</dbReference>
<dbReference type="STRING" id="48709.A0A1D2N8C6"/>
<protein>
    <recommendedName>
        <fullName evidence="3">Transposase domain-containing protein</fullName>
    </recommendedName>
</protein>